<dbReference type="RefSeq" id="WP_128769647.1">
    <property type="nucleotide sequence ID" value="NZ_RXOC01000007.1"/>
</dbReference>
<gene>
    <name evidence="2" type="ORF">EKH83_11860</name>
</gene>
<organism evidence="2 3">
    <name type="scientific">Arcticibacter tournemirensis</name>
    <dbReference type="NCBI Taxonomy" id="699437"/>
    <lineage>
        <taxon>Bacteria</taxon>
        <taxon>Pseudomonadati</taxon>
        <taxon>Bacteroidota</taxon>
        <taxon>Sphingobacteriia</taxon>
        <taxon>Sphingobacteriales</taxon>
        <taxon>Sphingobacteriaceae</taxon>
        <taxon>Arcticibacter</taxon>
    </lineage>
</organism>
<sequence length="508" mass="56768">MKLNLSLMLGATLLLSALLSNAQTELNTVRDVRNRIIRNAFMDRREGAIVKLGDERAAVLVNTGKDDEYAVACVSPDYQFKWQTPITGYPFCIARLGDKIIVVAATDKSYFKSYNNQYMAFLFDPENGKMLAQKEIYKGSTEFMEYPQFYTSDTGKFFKFSVRVTAVKRKVHVGLPGLGALVTMKTLENQANTVQRFAIVTVDEKLNTKTVDPTFPKGIFVKSVSNADGDLFVFTMENKSSFFVSRYVEGQKEASISFNQPLGGELKRMMTPETGESQLYLACDDKSPLTVYWTMMVDAGKGTTMLVSKINFADGKSSLTSETFSQDKLKELKKQFKEINKDVDQIDLGASDNMALHSIYVFDDRVLIVSGAEMGSGSFYNYSSEVISSFSKDLKLNYQLALPNKFYVKSPMMPYAHAELNKSGNVIRFISNVDKGIASMNGIYGEFNSENGQMLKLAVLPRGKKIDNAALVDVHAIIWTEKGYTVPFCELGGWTGSLKEVTVKQYTY</sequence>
<evidence type="ECO:0000313" key="3">
    <source>
        <dbReference type="Proteomes" id="UP000290848"/>
    </source>
</evidence>
<dbReference type="EMBL" id="RXOC01000007">
    <property type="protein sequence ID" value="RXF69374.1"/>
    <property type="molecule type" value="Genomic_DNA"/>
</dbReference>
<feature type="signal peptide" evidence="1">
    <location>
        <begin position="1"/>
        <end position="22"/>
    </location>
</feature>
<keyword evidence="1" id="KW-0732">Signal</keyword>
<accession>A0A4Q0M8E9</accession>
<dbReference type="AlphaFoldDB" id="A0A4Q0M8E9"/>
<evidence type="ECO:0000313" key="2">
    <source>
        <dbReference type="EMBL" id="RXF69374.1"/>
    </source>
</evidence>
<name>A0A4Q0M8E9_9SPHI</name>
<comment type="caution">
    <text evidence="2">The sequence shown here is derived from an EMBL/GenBank/DDBJ whole genome shotgun (WGS) entry which is preliminary data.</text>
</comment>
<reference evidence="2 3" key="1">
    <citation type="submission" date="2018-12" db="EMBL/GenBank/DDBJ databases">
        <title>The Draft Genome Sequence of the Soil Bacterium Pedobacter tournemirensis R1.</title>
        <authorList>
            <person name="He J."/>
        </authorList>
    </citation>
    <scope>NUCLEOTIDE SEQUENCE [LARGE SCALE GENOMIC DNA]</scope>
    <source>
        <strain evidence="2 3">R1</strain>
    </source>
</reference>
<feature type="chain" id="PRO_5020325807" evidence="1">
    <location>
        <begin position="23"/>
        <end position="508"/>
    </location>
</feature>
<evidence type="ECO:0000256" key="1">
    <source>
        <dbReference type="SAM" id="SignalP"/>
    </source>
</evidence>
<protein>
    <submittedName>
        <fullName evidence="2">Uncharacterized protein</fullName>
    </submittedName>
</protein>
<dbReference type="Proteomes" id="UP000290848">
    <property type="component" value="Unassembled WGS sequence"/>
</dbReference>
<proteinExistence type="predicted"/>